<gene>
    <name evidence="2" type="ORF">SAMN06265364_13019</name>
</gene>
<comment type="caution">
    <text evidence="2">The sequence shown here is derived from an EMBL/GenBank/DDBJ whole genome shotgun (WGS) entry which is preliminary data.</text>
</comment>
<dbReference type="EMBL" id="FZNZ01000030">
    <property type="protein sequence ID" value="SNS03039.1"/>
    <property type="molecule type" value="Genomic_DNA"/>
</dbReference>
<sequence length="609" mass="67942">MKKNVLFPVACFLMAAPLLTSCHDDVDSSTAENTTIHTYSLVADGANALQQEPATRVLSEDADHKIKSEWGRQDDILAYVVGGDNLHTANYSYITNSNLGGKSNFDGEIASSAALTTNSEIAFLYPGKAAQGNNRTITPVTETEERSSLYHEASNKTQDRVELKLTEQDGTAETIGERFDFQWTKQKPKKVEGKKVDISLGELKRIVTIWGLRFTDENNRPLENIDSIYISNVKGSDILDLDSGKYINNNEEDEVMNIVLRPKTGTKFSSKDGKYTYVAFIPGAYTDVVVTAYVGGKVLQRSYDSLNFETGKVYRSDILKMEDTQQKAFVEVQGIQWATGNFIHYEENGQQYWGIAPAQWWISRRAVMLGSNRKEVSSGGILQSSQFESGPEQTTDDVDLFRFGSIANALTFRGIAGLDVWGENEISQKISSDGKHGDIAWYYTRNNKRKYRMPTETELKSLYTVANVIPAYCYTDKGTIVYGAFFTNNSTNDADKRKKAFPTKAKRYDKYTNVTALVRANKGLFLPITGRRSDGAAKIGYRDMVYSLGAYGQYMSSTAAALNWDFFFGPTEWNFSKNSKGQAKAIRPVFIEESSTGSDNTFAPFANIK</sequence>
<protein>
    <submittedName>
        <fullName evidence="2">Uncharacterized protein</fullName>
    </submittedName>
</protein>
<accession>A0AA94IW16</accession>
<dbReference type="AlphaFoldDB" id="A0AA94IW16"/>
<dbReference type="PROSITE" id="PS51257">
    <property type="entry name" value="PROKAR_LIPOPROTEIN"/>
    <property type="match status" value="1"/>
</dbReference>
<dbReference type="Proteomes" id="UP000198427">
    <property type="component" value="Unassembled WGS sequence"/>
</dbReference>
<feature type="chain" id="PRO_5041683724" evidence="1">
    <location>
        <begin position="21"/>
        <end position="609"/>
    </location>
</feature>
<reference evidence="2 3" key="1">
    <citation type="submission" date="2017-06" db="EMBL/GenBank/DDBJ databases">
        <authorList>
            <person name="Varghese N."/>
            <person name="Submissions S."/>
        </authorList>
    </citation>
    <scope>NUCLEOTIDE SEQUENCE [LARGE SCALE GENOMIC DNA]</scope>
    <source>
        <strain evidence="2 3">DSM 26989</strain>
    </source>
</reference>
<proteinExistence type="predicted"/>
<organism evidence="2 3">
    <name type="scientific">Prevotella jejuni</name>
    <dbReference type="NCBI Taxonomy" id="1177574"/>
    <lineage>
        <taxon>Bacteria</taxon>
        <taxon>Pseudomonadati</taxon>
        <taxon>Bacteroidota</taxon>
        <taxon>Bacteroidia</taxon>
        <taxon>Bacteroidales</taxon>
        <taxon>Prevotellaceae</taxon>
        <taxon>Prevotella</taxon>
    </lineage>
</organism>
<evidence type="ECO:0000313" key="2">
    <source>
        <dbReference type="EMBL" id="SNS03039.1"/>
    </source>
</evidence>
<keyword evidence="1" id="KW-0732">Signal</keyword>
<feature type="signal peptide" evidence="1">
    <location>
        <begin position="1"/>
        <end position="20"/>
    </location>
</feature>
<keyword evidence="3" id="KW-1185">Reference proteome</keyword>
<evidence type="ECO:0000256" key="1">
    <source>
        <dbReference type="SAM" id="SignalP"/>
    </source>
</evidence>
<name>A0AA94IW16_9BACT</name>
<evidence type="ECO:0000313" key="3">
    <source>
        <dbReference type="Proteomes" id="UP000198427"/>
    </source>
</evidence>